<feature type="signal peptide" evidence="1">
    <location>
        <begin position="1"/>
        <end position="16"/>
    </location>
</feature>
<sequence>MHFYILSVLLFGALLANELAAVSSDFPCMHSDRTDAYNKFLYKHVNSDAPQSLDQNQWQNFIRKINTCDRPVQSFIPYNQKQSVDEICSPSGGKTFSNQRDLCVSKQEFTFTTVYVDNNCIVTGVISENKYLLLACNEIQGHCLPVHFEPNKNNFGPDSNMPDCRRPNSQNQANSVHLHLSLLTLSLLLTATAYFM</sequence>
<accession>A0A8T0BMU4</accession>
<evidence type="ECO:0000259" key="2">
    <source>
        <dbReference type="SMART" id="SM00092"/>
    </source>
</evidence>
<name>A0A8T0BMU4_SILME</name>
<evidence type="ECO:0000256" key="1">
    <source>
        <dbReference type="SAM" id="SignalP"/>
    </source>
</evidence>
<organism evidence="3 4">
    <name type="scientific">Silurus meridionalis</name>
    <name type="common">Southern catfish</name>
    <name type="synonym">Silurus soldatovi meridionalis</name>
    <dbReference type="NCBI Taxonomy" id="175797"/>
    <lineage>
        <taxon>Eukaryota</taxon>
        <taxon>Metazoa</taxon>
        <taxon>Chordata</taxon>
        <taxon>Craniata</taxon>
        <taxon>Vertebrata</taxon>
        <taxon>Euteleostomi</taxon>
        <taxon>Actinopterygii</taxon>
        <taxon>Neopterygii</taxon>
        <taxon>Teleostei</taxon>
        <taxon>Ostariophysi</taxon>
        <taxon>Siluriformes</taxon>
        <taxon>Siluridae</taxon>
        <taxon>Silurus</taxon>
    </lineage>
</organism>
<feature type="domain" description="Ribonuclease A-domain" evidence="2">
    <location>
        <begin position="33"/>
        <end position="152"/>
    </location>
</feature>
<evidence type="ECO:0000313" key="4">
    <source>
        <dbReference type="Proteomes" id="UP000606274"/>
    </source>
</evidence>
<keyword evidence="4" id="KW-1185">Reference proteome</keyword>
<reference evidence="3" key="1">
    <citation type="submission" date="2020-08" db="EMBL/GenBank/DDBJ databases">
        <title>Chromosome-level assembly of Southern catfish (Silurus meridionalis) provides insights into visual adaptation to the nocturnal and benthic lifestyles.</title>
        <authorList>
            <person name="Zhang Y."/>
            <person name="Wang D."/>
            <person name="Peng Z."/>
        </authorList>
    </citation>
    <scope>NUCLEOTIDE SEQUENCE</scope>
    <source>
        <strain evidence="3">SWU-2019-XX</strain>
        <tissue evidence="3">Muscle</tissue>
    </source>
</reference>
<protein>
    <recommendedName>
        <fullName evidence="2">Ribonuclease A-domain domain-containing protein</fullName>
    </recommendedName>
</protein>
<dbReference type="Proteomes" id="UP000606274">
    <property type="component" value="Unassembled WGS sequence"/>
</dbReference>
<dbReference type="InterPro" id="IPR023412">
    <property type="entry name" value="RNaseA_domain"/>
</dbReference>
<dbReference type="Gene3D" id="3.10.130.10">
    <property type="entry name" value="Ribonuclease A-like domain"/>
    <property type="match status" value="1"/>
</dbReference>
<comment type="caution">
    <text evidence="3">The sequence shown here is derived from an EMBL/GenBank/DDBJ whole genome shotgun (WGS) entry which is preliminary data.</text>
</comment>
<proteinExistence type="predicted"/>
<feature type="chain" id="PRO_5035808454" description="Ribonuclease A-domain domain-containing protein" evidence="1">
    <location>
        <begin position="17"/>
        <end position="196"/>
    </location>
</feature>
<dbReference type="AlphaFoldDB" id="A0A8T0BMU4"/>
<keyword evidence="1" id="KW-0732">Signal</keyword>
<dbReference type="SMART" id="SM00092">
    <property type="entry name" value="RNAse_Pc"/>
    <property type="match status" value="1"/>
</dbReference>
<gene>
    <name evidence="3" type="ORF">HF521_017486</name>
</gene>
<dbReference type="InterPro" id="IPR036816">
    <property type="entry name" value="RNaseA-like_dom_sf"/>
</dbReference>
<evidence type="ECO:0000313" key="3">
    <source>
        <dbReference type="EMBL" id="KAF7708429.1"/>
    </source>
</evidence>
<dbReference type="EMBL" id="JABFDY010000004">
    <property type="protein sequence ID" value="KAF7708429.1"/>
    <property type="molecule type" value="Genomic_DNA"/>
</dbReference>